<accession>A0A7L4K2S1</accession>
<dbReference type="GO" id="GO:0030030">
    <property type="term" value="P:cell projection organization"/>
    <property type="evidence" value="ECO:0007669"/>
    <property type="project" value="UniProtKB-KW"/>
</dbReference>
<feature type="non-terminal residue" evidence="15">
    <location>
        <position position="377"/>
    </location>
</feature>
<keyword evidence="6" id="KW-0970">Cilium biogenesis/degradation</keyword>
<evidence type="ECO:0000256" key="1">
    <source>
        <dbReference type="ARBA" id="ARBA00004120"/>
    </source>
</evidence>
<evidence type="ECO:0000256" key="7">
    <source>
        <dbReference type="ARBA" id="ARBA00023212"/>
    </source>
</evidence>
<dbReference type="PANTHER" id="PTHR15431">
    <property type="entry name" value="FGFR1 ONCOGENE PARTNER/LISH DOMAIN-CONTAINING PROTEIN"/>
    <property type="match status" value="1"/>
</dbReference>
<comment type="subcellular location">
    <subcellularLocation>
        <location evidence="1">Cytoplasm</location>
        <location evidence="1">Cytoskeleton</location>
        <location evidence="1">Cilium basal body</location>
    </subcellularLocation>
    <subcellularLocation>
        <location evidence="2">Cytoplasm</location>
        <location evidence="2">Cytoskeleton</location>
        <location evidence="2">Microtubule organizing center</location>
        <location evidence="2">Centrosome</location>
    </subcellularLocation>
</comment>
<keyword evidence="16" id="KW-1185">Reference proteome</keyword>
<dbReference type="PROSITE" id="PS50896">
    <property type="entry name" value="LISH"/>
    <property type="match status" value="1"/>
</dbReference>
<dbReference type="GO" id="GO:0005813">
    <property type="term" value="C:centrosome"/>
    <property type="evidence" value="ECO:0007669"/>
    <property type="project" value="UniProtKB-SubCell"/>
</dbReference>
<dbReference type="AlphaFoldDB" id="A0A7L4K2S1"/>
<name>A0A7L4K2S1_9AVES</name>
<keyword evidence="7" id="KW-0206">Cytoskeleton</keyword>
<feature type="non-terminal residue" evidence="15">
    <location>
        <position position="1"/>
    </location>
</feature>
<comment type="similarity">
    <text evidence="3">Belongs to the CEP43 family.</text>
</comment>
<evidence type="ECO:0000256" key="12">
    <source>
        <dbReference type="ARBA" id="ARBA00046373"/>
    </source>
</evidence>
<evidence type="ECO:0000256" key="6">
    <source>
        <dbReference type="ARBA" id="ARBA00022794"/>
    </source>
</evidence>
<reference evidence="15 16" key="1">
    <citation type="submission" date="2019-09" db="EMBL/GenBank/DDBJ databases">
        <title>Bird 10,000 Genomes (B10K) Project - Family phase.</title>
        <authorList>
            <person name="Zhang G."/>
        </authorList>
    </citation>
    <scope>NUCLEOTIDE SEQUENCE [LARGE SCALE GENOMIC DNA]</scope>
    <source>
        <strain evidence="15">B10K-CU-031-02</strain>
        <tissue evidence="15">Muscle</tissue>
    </source>
</reference>
<evidence type="ECO:0000256" key="4">
    <source>
        <dbReference type="ARBA" id="ARBA00022490"/>
    </source>
</evidence>
<evidence type="ECO:0000313" key="15">
    <source>
        <dbReference type="EMBL" id="NXY46981.1"/>
    </source>
</evidence>
<keyword evidence="8" id="KW-0966">Cell projection</keyword>
<dbReference type="InterPro" id="IPR006594">
    <property type="entry name" value="LisH"/>
</dbReference>
<feature type="domain" description="FGFR1 oncogene partner (FOP) N-terminal dimerisation" evidence="14">
    <location>
        <begin position="51"/>
        <end position="131"/>
    </location>
</feature>
<sequence>RSKMAAAEEDTELRDLLVQTLESSGVLNKIKAELRAAVFLALEEQEKVENKTPLVNESLRSFLGTKDGRLVAGLVAEFLRFFNLDFTLAVFQPESSTLNGLDGRENLARDLGIIETEGTVDGPLLLEVVRKCQQKKIPGSGKVLLNDSLCPMSKSSDGRSSTHSIPNKVRLFSLSFKTAETTQSDTSVSSGEASKKSIHFLPNETKLDLQLENKDLNTKEKSVDEDDVEGDSFFDDPIPKPERTYGWKTEANKPGGLTSLSDAPPLKSGLSSLTGAPSLKEPDNLSRNSVLKDLRLVNAKLGSLELGKTSHFYFFMIFFLFSTSHRSEKSDISIGEEIDDISVGTEESNNSDKLECITQDLTISQLSDVADYLEDVA</sequence>
<evidence type="ECO:0000256" key="2">
    <source>
        <dbReference type="ARBA" id="ARBA00004300"/>
    </source>
</evidence>
<keyword evidence="4" id="KW-0963">Cytoplasm</keyword>
<feature type="region of interest" description="Disordered" evidence="13">
    <location>
        <begin position="218"/>
        <end position="284"/>
    </location>
</feature>
<evidence type="ECO:0000256" key="10">
    <source>
        <dbReference type="ARBA" id="ARBA00042293"/>
    </source>
</evidence>
<evidence type="ECO:0000256" key="3">
    <source>
        <dbReference type="ARBA" id="ARBA00005385"/>
    </source>
</evidence>
<evidence type="ECO:0000259" key="14">
    <source>
        <dbReference type="Pfam" id="PF09398"/>
    </source>
</evidence>
<keyword evidence="5" id="KW-0597">Phosphoprotein</keyword>
<dbReference type="PANTHER" id="PTHR15431:SF9">
    <property type="entry name" value="CENTROSOMAL PROTEIN 43"/>
    <property type="match status" value="1"/>
</dbReference>
<dbReference type="InterPro" id="IPR018993">
    <property type="entry name" value="FOP_dimerisation-dom_N"/>
</dbReference>
<evidence type="ECO:0000256" key="9">
    <source>
        <dbReference type="ARBA" id="ARBA00041026"/>
    </source>
</evidence>
<comment type="function">
    <text evidence="11">Required for anchoring microtubules to the centrosomes. Required for ciliation.</text>
</comment>
<evidence type="ECO:0000256" key="11">
    <source>
        <dbReference type="ARBA" id="ARBA00046076"/>
    </source>
</evidence>
<protein>
    <recommendedName>
        <fullName evidence="9">Centrosomal protein 43</fullName>
    </recommendedName>
    <alternativeName>
        <fullName evidence="10">FGFR1 oncogene partner</fullName>
    </alternativeName>
</protein>
<dbReference type="GO" id="GO:0034453">
    <property type="term" value="P:microtubule anchoring"/>
    <property type="evidence" value="ECO:0007669"/>
    <property type="project" value="InterPro"/>
</dbReference>
<evidence type="ECO:0000313" key="16">
    <source>
        <dbReference type="Proteomes" id="UP000519239"/>
    </source>
</evidence>
<evidence type="ECO:0000256" key="13">
    <source>
        <dbReference type="SAM" id="MobiDB-lite"/>
    </source>
</evidence>
<comment type="subunit">
    <text evidence="12">Homodimer. Part of a ternary complex that contains CEP350, CEP43 and MAPRE1. Interacts directly with CEP350 and MAPRE1. Interacts with CEP19. Interacts (via N-terminus) with CEP350 (via C-terminus).</text>
</comment>
<dbReference type="Proteomes" id="UP000519239">
    <property type="component" value="Unassembled WGS sequence"/>
</dbReference>
<organism evidence="15 16">
    <name type="scientific">Ceuthmochares aereus</name>
    <dbReference type="NCBI Taxonomy" id="1961834"/>
    <lineage>
        <taxon>Eukaryota</taxon>
        <taxon>Metazoa</taxon>
        <taxon>Chordata</taxon>
        <taxon>Craniata</taxon>
        <taxon>Vertebrata</taxon>
        <taxon>Euteleostomi</taxon>
        <taxon>Archelosauria</taxon>
        <taxon>Archosauria</taxon>
        <taxon>Dinosauria</taxon>
        <taxon>Saurischia</taxon>
        <taxon>Theropoda</taxon>
        <taxon>Coelurosauria</taxon>
        <taxon>Aves</taxon>
        <taxon>Neognathae</taxon>
        <taxon>Neoaves</taxon>
        <taxon>Otidimorphae</taxon>
        <taxon>Cuculiformes</taxon>
        <taxon>Cuculidae</taxon>
        <taxon>Ceuthmochares</taxon>
    </lineage>
</organism>
<dbReference type="EMBL" id="VWPQ01005423">
    <property type="protein sequence ID" value="NXY46981.1"/>
    <property type="molecule type" value="Genomic_DNA"/>
</dbReference>
<feature type="compositionally biased region" description="Acidic residues" evidence="13">
    <location>
        <begin position="223"/>
        <end position="234"/>
    </location>
</feature>
<proteinExistence type="inferred from homology"/>
<evidence type="ECO:0000256" key="5">
    <source>
        <dbReference type="ARBA" id="ARBA00022553"/>
    </source>
</evidence>
<dbReference type="OrthoDB" id="2160638at2759"/>
<comment type="caution">
    <text evidence="15">The sequence shown here is derived from an EMBL/GenBank/DDBJ whole genome shotgun (WGS) entry which is preliminary data.</text>
</comment>
<gene>
    <name evidence="15" type="primary">Fgfr1op</name>
    <name evidence="15" type="ORF">CEUAER_R03504</name>
</gene>
<evidence type="ECO:0000256" key="8">
    <source>
        <dbReference type="ARBA" id="ARBA00023273"/>
    </source>
</evidence>
<dbReference type="Gene3D" id="1.20.960.40">
    <property type="match status" value="1"/>
</dbReference>
<dbReference type="Pfam" id="PF09398">
    <property type="entry name" value="FOP_dimer"/>
    <property type="match status" value="1"/>
</dbReference>